<dbReference type="KEGG" id="psoj:PHYSODRAFT_405915"/>
<evidence type="ECO:0000313" key="1">
    <source>
        <dbReference type="EMBL" id="EGZ21070.1"/>
    </source>
</evidence>
<feature type="non-terminal residue" evidence="1">
    <location>
        <position position="1"/>
    </location>
</feature>
<protein>
    <submittedName>
        <fullName evidence="1">Uncharacterized protein</fullName>
    </submittedName>
</protein>
<dbReference type="Proteomes" id="UP000002640">
    <property type="component" value="Unassembled WGS sequence"/>
</dbReference>
<sequence length="53" mass="6210">LLQDLYLKQLVAFTPDKEVWMKAKVYTTIGSTYIIGRVYRRPKKGKFASLFQV</sequence>
<dbReference type="GeneID" id="20651449"/>
<dbReference type="AlphaFoldDB" id="G4Z7N1"/>
<name>G4Z7N1_PHYSP</name>
<gene>
    <name evidence="1" type="ORF">PHYSODRAFT_405915</name>
</gene>
<dbReference type="EMBL" id="JH159153">
    <property type="protein sequence ID" value="EGZ21070.1"/>
    <property type="molecule type" value="Genomic_DNA"/>
</dbReference>
<dbReference type="RefSeq" id="XP_009523787.1">
    <property type="nucleotide sequence ID" value="XM_009525492.1"/>
</dbReference>
<reference evidence="1 2" key="1">
    <citation type="journal article" date="2006" name="Science">
        <title>Phytophthora genome sequences uncover evolutionary origins and mechanisms of pathogenesis.</title>
        <authorList>
            <person name="Tyler B.M."/>
            <person name="Tripathy S."/>
            <person name="Zhang X."/>
            <person name="Dehal P."/>
            <person name="Jiang R.H."/>
            <person name="Aerts A."/>
            <person name="Arredondo F.D."/>
            <person name="Baxter L."/>
            <person name="Bensasson D."/>
            <person name="Beynon J.L."/>
            <person name="Chapman J."/>
            <person name="Damasceno C.M."/>
            <person name="Dorrance A.E."/>
            <person name="Dou D."/>
            <person name="Dickerman A.W."/>
            <person name="Dubchak I.L."/>
            <person name="Garbelotto M."/>
            <person name="Gijzen M."/>
            <person name="Gordon S.G."/>
            <person name="Govers F."/>
            <person name="Grunwald N.J."/>
            <person name="Huang W."/>
            <person name="Ivors K.L."/>
            <person name="Jones R.W."/>
            <person name="Kamoun S."/>
            <person name="Krampis K."/>
            <person name="Lamour K.H."/>
            <person name="Lee M.K."/>
            <person name="McDonald W.H."/>
            <person name="Medina M."/>
            <person name="Meijer H.J."/>
            <person name="Nordberg E.K."/>
            <person name="Maclean D.J."/>
            <person name="Ospina-Giraldo M.D."/>
            <person name="Morris P.F."/>
            <person name="Phuntumart V."/>
            <person name="Putnam N.H."/>
            <person name="Rash S."/>
            <person name="Rose J.K."/>
            <person name="Sakihama Y."/>
            <person name="Salamov A.A."/>
            <person name="Savidor A."/>
            <person name="Scheuring C.F."/>
            <person name="Smith B.M."/>
            <person name="Sobral B.W."/>
            <person name="Terry A."/>
            <person name="Torto-Alalibo T.A."/>
            <person name="Win J."/>
            <person name="Xu Z."/>
            <person name="Zhang H."/>
            <person name="Grigoriev I.V."/>
            <person name="Rokhsar D.S."/>
            <person name="Boore J.L."/>
        </authorList>
    </citation>
    <scope>NUCLEOTIDE SEQUENCE [LARGE SCALE GENOMIC DNA]</scope>
    <source>
        <strain evidence="1 2">P6497</strain>
    </source>
</reference>
<dbReference type="InParanoid" id="G4Z7N1"/>
<evidence type="ECO:0000313" key="2">
    <source>
        <dbReference type="Proteomes" id="UP000002640"/>
    </source>
</evidence>
<keyword evidence="2" id="KW-1185">Reference proteome</keyword>
<feature type="non-terminal residue" evidence="1">
    <location>
        <position position="53"/>
    </location>
</feature>
<proteinExistence type="predicted"/>
<organism evidence="1 2">
    <name type="scientific">Phytophthora sojae (strain P6497)</name>
    <name type="common">Soybean stem and root rot agent</name>
    <name type="synonym">Phytophthora megasperma f. sp. glycines</name>
    <dbReference type="NCBI Taxonomy" id="1094619"/>
    <lineage>
        <taxon>Eukaryota</taxon>
        <taxon>Sar</taxon>
        <taxon>Stramenopiles</taxon>
        <taxon>Oomycota</taxon>
        <taxon>Peronosporomycetes</taxon>
        <taxon>Peronosporales</taxon>
        <taxon>Peronosporaceae</taxon>
        <taxon>Phytophthora</taxon>
    </lineage>
</organism>
<accession>G4Z7N1</accession>